<evidence type="ECO:0000313" key="4">
    <source>
        <dbReference type="EMBL" id="MCX4233114.1"/>
    </source>
</evidence>
<comment type="caution">
    <text evidence="4">The sequence shown here is derived from an EMBL/GenBank/DDBJ whole genome shotgun (WGS) entry which is preliminary data.</text>
</comment>
<dbReference type="Gene3D" id="1.10.10.10">
    <property type="entry name" value="Winged helix-like DNA-binding domain superfamily/Winged helix DNA-binding domain"/>
    <property type="match status" value="1"/>
</dbReference>
<evidence type="ECO:0000313" key="5">
    <source>
        <dbReference type="Proteomes" id="UP001165590"/>
    </source>
</evidence>
<organism evidence="4 5">
    <name type="scientific">Streptomyces ortus</name>
    <dbReference type="NCBI Taxonomy" id="2867268"/>
    <lineage>
        <taxon>Bacteria</taxon>
        <taxon>Bacillati</taxon>
        <taxon>Actinomycetota</taxon>
        <taxon>Actinomycetes</taxon>
        <taxon>Kitasatosporales</taxon>
        <taxon>Streptomycetaceae</taxon>
        <taxon>Streptomyces</taxon>
    </lineage>
</organism>
<dbReference type="Proteomes" id="UP001165590">
    <property type="component" value="Unassembled WGS sequence"/>
</dbReference>
<feature type="domain" description="ANTAR" evidence="3">
    <location>
        <begin position="151"/>
        <end position="223"/>
    </location>
</feature>
<dbReference type="RefSeq" id="WP_267026080.1">
    <property type="nucleotide sequence ID" value="NZ_JAIFZO010000002.1"/>
</dbReference>
<dbReference type="SUPFAM" id="SSF55781">
    <property type="entry name" value="GAF domain-like"/>
    <property type="match status" value="1"/>
</dbReference>
<dbReference type="EMBL" id="JAIFZO010000002">
    <property type="protein sequence ID" value="MCX4233114.1"/>
    <property type="molecule type" value="Genomic_DNA"/>
</dbReference>
<name>A0ABT3UZF9_9ACTN</name>
<protein>
    <submittedName>
        <fullName evidence="4">ANTAR domain-containing protein</fullName>
    </submittedName>
</protein>
<dbReference type="SMART" id="SM01012">
    <property type="entry name" value="ANTAR"/>
    <property type="match status" value="1"/>
</dbReference>
<reference evidence="4" key="1">
    <citation type="journal article" date="2022" name="bioRxiv">
        <title>Discovery and biosynthetic assessment of Streptomyces ortus sp nov. isolated from a deep-sea sponge.</title>
        <authorList>
            <person name="Williams S.E."/>
        </authorList>
    </citation>
    <scope>NUCLEOTIDE SEQUENCE</scope>
    <source>
        <strain evidence="4">A15ISP2-DRY2</strain>
    </source>
</reference>
<keyword evidence="5" id="KW-1185">Reference proteome</keyword>
<dbReference type="InterPro" id="IPR029016">
    <property type="entry name" value="GAF-like_dom_sf"/>
</dbReference>
<evidence type="ECO:0000256" key="2">
    <source>
        <dbReference type="ARBA" id="ARBA00023163"/>
    </source>
</evidence>
<proteinExistence type="predicted"/>
<gene>
    <name evidence="4" type="ORF">K3769_10040</name>
</gene>
<keyword evidence="1" id="KW-0805">Transcription regulation</keyword>
<evidence type="ECO:0000256" key="1">
    <source>
        <dbReference type="ARBA" id="ARBA00023015"/>
    </source>
</evidence>
<dbReference type="Pfam" id="PF03861">
    <property type="entry name" value="ANTAR"/>
    <property type="match status" value="1"/>
</dbReference>
<dbReference type="InterPro" id="IPR005561">
    <property type="entry name" value="ANTAR"/>
</dbReference>
<dbReference type="Gene3D" id="3.30.450.40">
    <property type="match status" value="1"/>
</dbReference>
<keyword evidence="2" id="KW-0804">Transcription</keyword>
<dbReference type="InterPro" id="IPR036388">
    <property type="entry name" value="WH-like_DNA-bd_sf"/>
</dbReference>
<sequence length="244" mass="25617">MLNTSATLARLLHDLPAGYGPGLLGGDPALCAQVLRVDGAAVSLGTDGALTELVWATPGRSTALDDMQCTMGEGPAFDAYGHCGLVAVPDLQRADPHRWPAFLPEAERLGVQALFCFPLRLGAVCLGTLTAQRAQAGPLAPDQLNDALIVTAAVTASLLRDTGRRTSFAQAEPHTALHRAVVHQASGIISVQAGISLPKALALLRAHAYRTEQALLTIAEDVVARRLHFRNNPEGTVSPSGDRD</sequence>
<accession>A0ABT3UZF9</accession>
<evidence type="ECO:0000259" key="3">
    <source>
        <dbReference type="SMART" id="SM01012"/>
    </source>
</evidence>